<sequence>MDFDENIGGAALTLSAADITEIETLLAKMPVIGHRYLAQMQETINR</sequence>
<name>A0ABT1VQY5_9GAMM</name>
<dbReference type="RefSeq" id="WP_256698700.1">
    <property type="nucleotide sequence ID" value="NZ_JANIES010000002.1"/>
</dbReference>
<protein>
    <submittedName>
        <fullName evidence="1">Uncharacterized protein</fullName>
    </submittedName>
</protein>
<evidence type="ECO:0000313" key="2">
    <source>
        <dbReference type="Proteomes" id="UP001300015"/>
    </source>
</evidence>
<gene>
    <name evidence="1" type="ORF">NQH49_21110</name>
</gene>
<organism evidence="1 2">
    <name type="scientific">Pantoea trifolii</name>
    <dbReference type="NCBI Taxonomy" id="2968030"/>
    <lineage>
        <taxon>Bacteria</taxon>
        <taxon>Pseudomonadati</taxon>
        <taxon>Pseudomonadota</taxon>
        <taxon>Gammaproteobacteria</taxon>
        <taxon>Enterobacterales</taxon>
        <taxon>Erwiniaceae</taxon>
        <taxon>Pantoea</taxon>
    </lineage>
</organism>
<evidence type="ECO:0000313" key="1">
    <source>
        <dbReference type="EMBL" id="MCQ8229961.1"/>
    </source>
</evidence>
<keyword evidence="2" id="KW-1185">Reference proteome</keyword>
<comment type="caution">
    <text evidence="1">The sequence shown here is derived from an EMBL/GenBank/DDBJ whole genome shotgun (WGS) entry which is preliminary data.</text>
</comment>
<accession>A0ABT1VQY5</accession>
<reference evidence="1 2" key="1">
    <citation type="submission" date="2022-07" db="EMBL/GenBank/DDBJ databases">
        <title>Pantoea trifolii sp. nov. isolated from root nodules of Trifolium rubens.</title>
        <authorList>
            <person name="Kalita M."/>
            <person name="Wdowiak-Wrobel S."/>
            <person name="Marek-Kozaczuk M."/>
            <person name="Palusinska-Szysz M."/>
            <person name="Sokolowski W."/>
            <person name="Coutinho T."/>
            <person name="Hlahane L."/>
        </authorList>
    </citation>
    <scope>NUCLEOTIDE SEQUENCE [LARGE SCALE GENOMIC DNA]</scope>
    <source>
        <strain evidence="1 2">MMK2</strain>
    </source>
</reference>
<proteinExistence type="predicted"/>
<dbReference type="Proteomes" id="UP001300015">
    <property type="component" value="Unassembled WGS sequence"/>
</dbReference>
<dbReference type="EMBL" id="JANIET010000002">
    <property type="protein sequence ID" value="MCQ8229961.1"/>
    <property type="molecule type" value="Genomic_DNA"/>
</dbReference>